<evidence type="ECO:0000313" key="4">
    <source>
        <dbReference type="EMBL" id="KAK9753226.1"/>
    </source>
</evidence>
<reference evidence="4 5" key="1">
    <citation type="journal article" date="2024" name="BMC Genomics">
        <title>De novo assembly and annotation of Popillia japonica's genome with initial clues to its potential as an invasive pest.</title>
        <authorList>
            <person name="Cucini C."/>
            <person name="Boschi S."/>
            <person name="Funari R."/>
            <person name="Cardaioli E."/>
            <person name="Iannotti N."/>
            <person name="Marturano G."/>
            <person name="Paoli F."/>
            <person name="Bruttini M."/>
            <person name="Carapelli A."/>
            <person name="Frati F."/>
            <person name="Nardi F."/>
        </authorList>
    </citation>
    <scope>NUCLEOTIDE SEQUENCE [LARGE SCALE GENOMIC DNA]</scope>
    <source>
        <strain evidence="4">DMR45628</strain>
    </source>
</reference>
<keyword evidence="1" id="KW-0539">Nucleus</keyword>
<dbReference type="Pfam" id="PF10545">
    <property type="entry name" value="MADF_DNA_bdg"/>
    <property type="match status" value="1"/>
</dbReference>
<dbReference type="EMBL" id="JASPKY010000015">
    <property type="protein sequence ID" value="KAK9753226.1"/>
    <property type="molecule type" value="Genomic_DNA"/>
</dbReference>
<dbReference type="SMART" id="SM00595">
    <property type="entry name" value="MADF"/>
    <property type="match status" value="1"/>
</dbReference>
<evidence type="ECO:0000313" key="5">
    <source>
        <dbReference type="Proteomes" id="UP001458880"/>
    </source>
</evidence>
<dbReference type="PANTHER" id="PTHR12243:SF67">
    <property type="entry name" value="COREPRESSOR OF PANGOLIN, ISOFORM A-RELATED"/>
    <property type="match status" value="1"/>
</dbReference>
<evidence type="ECO:0000256" key="1">
    <source>
        <dbReference type="PROSITE-ProRule" id="PRU00371"/>
    </source>
</evidence>
<evidence type="ECO:0000259" key="2">
    <source>
        <dbReference type="PROSITE" id="PS51029"/>
    </source>
</evidence>
<dbReference type="Proteomes" id="UP001458880">
    <property type="component" value="Unassembled WGS sequence"/>
</dbReference>
<dbReference type="PROSITE" id="PS51029">
    <property type="entry name" value="MADF"/>
    <property type="match status" value="1"/>
</dbReference>
<proteinExistence type="predicted"/>
<comment type="caution">
    <text evidence="4">The sequence shown here is derived from an EMBL/GenBank/DDBJ whole genome shotgun (WGS) entry which is preliminary data.</text>
</comment>
<gene>
    <name evidence="4" type="ORF">QE152_g3708</name>
</gene>
<dbReference type="InterPro" id="IPR004210">
    <property type="entry name" value="BESS_motif"/>
</dbReference>
<dbReference type="InterPro" id="IPR039353">
    <property type="entry name" value="TF_Adf1"/>
</dbReference>
<feature type="domain" description="BESS" evidence="3">
    <location>
        <begin position="261"/>
        <end position="300"/>
    </location>
</feature>
<keyword evidence="5" id="KW-1185">Reference proteome</keyword>
<dbReference type="GO" id="GO:0003677">
    <property type="term" value="F:DNA binding"/>
    <property type="evidence" value="ECO:0007669"/>
    <property type="project" value="InterPro"/>
</dbReference>
<organism evidence="4 5">
    <name type="scientific">Popillia japonica</name>
    <name type="common">Japanese beetle</name>
    <dbReference type="NCBI Taxonomy" id="7064"/>
    <lineage>
        <taxon>Eukaryota</taxon>
        <taxon>Metazoa</taxon>
        <taxon>Ecdysozoa</taxon>
        <taxon>Arthropoda</taxon>
        <taxon>Hexapoda</taxon>
        <taxon>Insecta</taxon>
        <taxon>Pterygota</taxon>
        <taxon>Neoptera</taxon>
        <taxon>Endopterygota</taxon>
        <taxon>Coleoptera</taxon>
        <taxon>Polyphaga</taxon>
        <taxon>Scarabaeiformia</taxon>
        <taxon>Scarabaeidae</taxon>
        <taxon>Rutelinae</taxon>
        <taxon>Popillia</taxon>
    </lineage>
</organism>
<dbReference type="GO" id="GO:0005634">
    <property type="term" value="C:nucleus"/>
    <property type="evidence" value="ECO:0007669"/>
    <property type="project" value="UniProtKB-SubCell"/>
</dbReference>
<dbReference type="InterPro" id="IPR006578">
    <property type="entry name" value="MADF-dom"/>
</dbReference>
<feature type="domain" description="MADF" evidence="2">
    <location>
        <begin position="13"/>
        <end position="114"/>
    </location>
</feature>
<dbReference type="AlphaFoldDB" id="A0AAW1MZN7"/>
<evidence type="ECO:0000259" key="3">
    <source>
        <dbReference type="PROSITE" id="PS51031"/>
    </source>
</evidence>
<sequence length="304" mass="35402">MPRIAKTEIDTIRLIAEVQKQPVLWDPSYEQNPQNVTRKRAWRTVCGILYNNFYSMDVTNQRKLVKEIKTRWLGVRKKHRQRYELSKRLPIRVNKRESAKTACDSLDFLLPTYSYANNGYRFKTDLEKYRENNDPPSKQYLVIEVKDELSQNVSSKTTHEIKNEAIDDAQTEIPIKTETFNDTEVVVNDTSQDATINSTVHDINCAATKTPINKEVFDNDLDINETVIKQEIIDDVKVDTSDTLNDNRKCETFTSQHNNQSHDNDAFFALLQSRVKKLSHTQQLKFRIEALNLLTRIKSRSSNM</sequence>
<dbReference type="PANTHER" id="PTHR12243">
    <property type="entry name" value="MADF DOMAIN TRANSCRIPTION FACTOR"/>
    <property type="match status" value="1"/>
</dbReference>
<name>A0AAW1MZN7_POPJA</name>
<comment type="subcellular location">
    <subcellularLocation>
        <location evidence="1">Nucleus</location>
    </subcellularLocation>
</comment>
<accession>A0AAW1MZN7</accession>
<dbReference type="PROSITE" id="PS51031">
    <property type="entry name" value="BESS"/>
    <property type="match status" value="1"/>
</dbReference>
<protein>
    <submittedName>
        <fullName evidence="4">Alcohol dehydrogenase transcription factor Myb/SANT-like</fullName>
    </submittedName>
</protein>